<reference evidence="6" key="1">
    <citation type="submission" date="2019-08" db="EMBL/GenBank/DDBJ databases">
        <title>The genome of the North American firefly Photinus pyralis.</title>
        <authorList>
            <consortium name="Photinus pyralis genome working group"/>
            <person name="Fallon T.R."/>
            <person name="Sander Lower S.E."/>
            <person name="Weng J.-K."/>
        </authorList>
    </citation>
    <scope>NUCLEOTIDE SEQUENCE</scope>
    <source>
        <strain evidence="6">TRF0915ILg1</strain>
        <tissue evidence="6">Whole body</tissue>
    </source>
</reference>
<keyword evidence="4" id="KW-1133">Transmembrane helix</keyword>
<sequence length="524" mass="59697">CKMKLLVLLITLCSVVISVENARILGIFHMPSYSHNIVGKTILKALAKRGHEVTMISTFPLKSPMKNYEDIYIDELLKFKEEEMVQMFTETEKGSFLEKLSITYRILSRTNEICLSHKSVQNLLSSNRTYDLVMLDWILTDCMLGIAHHYKAPVIAVSAFGSSLLSHKVTGNPSPYSYVPNIYTTGSDEMSFSERVMNTLSTIFFELNERFFHEAGQDKILHKFFPDAPPVANLIKNISLVFLNSDLSYESPRPYVPNMIQIGGIHVEEPSKLDKDLQKFMDDASEGVLYFSLGGNAKSEDLPKETLESIIKVFAKLPLKVLWKIEMPNGLQMPSNVRTEKWVSQTDVLAHPNMKIFLTHGGLLSIIEAVHRGVPMVGIPCFAEQDLNVKNGVDHGYSKMVKLNDLTEENLYEAIIEVLNNPRYRENIRKRSAWLKDKPVKPLDNAIFWTEYVLRHRGAPHLQTVAVKLKWYQYFLLDVIGFLVAIVLISFLILRKILKLLLGLVFGKSQNKGKRSSSRRKKND</sequence>
<keyword evidence="3" id="KW-0808">Transferase</keyword>
<dbReference type="Gene3D" id="3.40.50.2000">
    <property type="entry name" value="Glycogen Phosphorylase B"/>
    <property type="match status" value="1"/>
</dbReference>
<dbReference type="SUPFAM" id="SSF53756">
    <property type="entry name" value="UDP-Glycosyltransferase/glycogen phosphorylase"/>
    <property type="match status" value="1"/>
</dbReference>
<dbReference type="InterPro" id="IPR050271">
    <property type="entry name" value="UDP-glycosyltransferase"/>
</dbReference>
<dbReference type="CDD" id="cd03784">
    <property type="entry name" value="GT1_Gtf-like"/>
    <property type="match status" value="1"/>
</dbReference>
<evidence type="ECO:0000313" key="7">
    <source>
        <dbReference type="Proteomes" id="UP000801492"/>
    </source>
</evidence>
<dbReference type="AlphaFoldDB" id="A0A8K0G5W0"/>
<organism evidence="6 7">
    <name type="scientific">Ignelater luminosus</name>
    <name type="common">Cucubano</name>
    <name type="synonym">Pyrophorus luminosus</name>
    <dbReference type="NCBI Taxonomy" id="2038154"/>
    <lineage>
        <taxon>Eukaryota</taxon>
        <taxon>Metazoa</taxon>
        <taxon>Ecdysozoa</taxon>
        <taxon>Arthropoda</taxon>
        <taxon>Hexapoda</taxon>
        <taxon>Insecta</taxon>
        <taxon>Pterygota</taxon>
        <taxon>Neoptera</taxon>
        <taxon>Endopterygota</taxon>
        <taxon>Coleoptera</taxon>
        <taxon>Polyphaga</taxon>
        <taxon>Elateriformia</taxon>
        <taxon>Elateroidea</taxon>
        <taxon>Elateridae</taxon>
        <taxon>Agrypninae</taxon>
        <taxon>Pyrophorini</taxon>
        <taxon>Ignelater</taxon>
    </lineage>
</organism>
<dbReference type="PANTHER" id="PTHR48043">
    <property type="entry name" value="EG:EG0003.4 PROTEIN-RELATED"/>
    <property type="match status" value="1"/>
</dbReference>
<comment type="caution">
    <text evidence="6">The sequence shown here is derived from an EMBL/GenBank/DDBJ whole genome shotgun (WGS) entry which is preliminary data.</text>
</comment>
<evidence type="ECO:0000256" key="3">
    <source>
        <dbReference type="ARBA" id="ARBA00022679"/>
    </source>
</evidence>
<accession>A0A8K0G5W0</accession>
<dbReference type="EMBL" id="VTPC01084709">
    <property type="protein sequence ID" value="KAF2887189.1"/>
    <property type="molecule type" value="Genomic_DNA"/>
</dbReference>
<gene>
    <name evidence="6" type="ORF">ILUMI_18984</name>
</gene>
<dbReference type="PANTHER" id="PTHR48043:SF159">
    <property type="entry name" value="EG:EG0003.4 PROTEIN-RELATED"/>
    <property type="match status" value="1"/>
</dbReference>
<evidence type="ECO:0000256" key="2">
    <source>
        <dbReference type="ARBA" id="ARBA00022676"/>
    </source>
</evidence>
<protein>
    <recommendedName>
        <fullName evidence="8">UDP-glucuronosyltransferase</fullName>
    </recommendedName>
</protein>
<feature type="non-terminal residue" evidence="6">
    <location>
        <position position="1"/>
    </location>
</feature>
<evidence type="ECO:0000256" key="5">
    <source>
        <dbReference type="SAM" id="SignalP"/>
    </source>
</evidence>
<evidence type="ECO:0008006" key="8">
    <source>
        <dbReference type="Google" id="ProtNLM"/>
    </source>
</evidence>
<comment type="similarity">
    <text evidence="1">Belongs to the UDP-glycosyltransferase family.</text>
</comment>
<feature type="chain" id="PRO_5035467347" description="UDP-glucuronosyltransferase" evidence="5">
    <location>
        <begin position="19"/>
        <end position="524"/>
    </location>
</feature>
<dbReference type="Pfam" id="PF00201">
    <property type="entry name" value="UDPGT"/>
    <property type="match status" value="1"/>
</dbReference>
<proteinExistence type="inferred from homology"/>
<keyword evidence="2" id="KW-0328">Glycosyltransferase</keyword>
<keyword evidence="7" id="KW-1185">Reference proteome</keyword>
<keyword evidence="4" id="KW-0812">Transmembrane</keyword>
<feature type="transmembrane region" description="Helical" evidence="4">
    <location>
        <begin position="471"/>
        <end position="494"/>
    </location>
</feature>
<dbReference type="GO" id="GO:0008194">
    <property type="term" value="F:UDP-glycosyltransferase activity"/>
    <property type="evidence" value="ECO:0007669"/>
    <property type="project" value="InterPro"/>
</dbReference>
<evidence type="ECO:0000256" key="1">
    <source>
        <dbReference type="ARBA" id="ARBA00009995"/>
    </source>
</evidence>
<evidence type="ECO:0000256" key="4">
    <source>
        <dbReference type="SAM" id="Phobius"/>
    </source>
</evidence>
<keyword evidence="4" id="KW-0472">Membrane</keyword>
<name>A0A8K0G5W0_IGNLU</name>
<keyword evidence="5" id="KW-0732">Signal</keyword>
<dbReference type="FunFam" id="3.40.50.2000:FF:000050">
    <property type="entry name" value="UDP-glucuronosyltransferase"/>
    <property type="match status" value="1"/>
</dbReference>
<feature type="signal peptide" evidence="5">
    <location>
        <begin position="1"/>
        <end position="18"/>
    </location>
</feature>
<dbReference type="InterPro" id="IPR002213">
    <property type="entry name" value="UDP_glucos_trans"/>
</dbReference>
<dbReference type="OrthoDB" id="5835829at2759"/>
<dbReference type="Proteomes" id="UP000801492">
    <property type="component" value="Unassembled WGS sequence"/>
</dbReference>
<evidence type="ECO:0000313" key="6">
    <source>
        <dbReference type="EMBL" id="KAF2887189.1"/>
    </source>
</evidence>